<feature type="region of interest" description="Disordered" evidence="6">
    <location>
        <begin position="1940"/>
        <end position="2120"/>
    </location>
</feature>
<dbReference type="InterPro" id="IPR049730">
    <property type="entry name" value="SNF2/RAD54-like_C"/>
</dbReference>
<evidence type="ECO:0000256" key="3">
    <source>
        <dbReference type="ARBA" id="ARBA00023015"/>
    </source>
</evidence>
<dbReference type="SUPFAM" id="SSF47370">
    <property type="entry name" value="Bromodomain"/>
    <property type="match status" value="1"/>
</dbReference>
<evidence type="ECO:0000313" key="10">
    <source>
        <dbReference type="EMBL" id="PQM38772.1"/>
    </source>
</evidence>
<feature type="domain" description="Helicase ATP-binding" evidence="7">
    <location>
        <begin position="918"/>
        <end position="1083"/>
    </location>
</feature>
<feature type="region of interest" description="Disordered" evidence="6">
    <location>
        <begin position="517"/>
        <end position="564"/>
    </location>
</feature>
<dbReference type="Gene3D" id="3.40.50.10810">
    <property type="entry name" value="Tandem AAA-ATPase domain"/>
    <property type="match status" value="1"/>
</dbReference>
<organism evidence="10 11">
    <name type="scientific">Prunus yedoensis var. nudiflora</name>
    <dbReference type="NCBI Taxonomy" id="2094558"/>
    <lineage>
        <taxon>Eukaryota</taxon>
        <taxon>Viridiplantae</taxon>
        <taxon>Streptophyta</taxon>
        <taxon>Embryophyta</taxon>
        <taxon>Tracheophyta</taxon>
        <taxon>Spermatophyta</taxon>
        <taxon>Magnoliopsida</taxon>
        <taxon>eudicotyledons</taxon>
        <taxon>Gunneridae</taxon>
        <taxon>Pentapetalae</taxon>
        <taxon>rosids</taxon>
        <taxon>fabids</taxon>
        <taxon>Rosales</taxon>
        <taxon>Rosaceae</taxon>
        <taxon>Amygdaloideae</taxon>
        <taxon>Amygdaleae</taxon>
        <taxon>Prunus</taxon>
    </lineage>
</organism>
<feature type="region of interest" description="Disordered" evidence="6">
    <location>
        <begin position="1690"/>
        <end position="1716"/>
    </location>
</feature>
<dbReference type="GO" id="GO:0016787">
    <property type="term" value="F:hydrolase activity"/>
    <property type="evidence" value="ECO:0007669"/>
    <property type="project" value="UniProtKB-KW"/>
</dbReference>
<feature type="region of interest" description="Disordered" evidence="6">
    <location>
        <begin position="1741"/>
        <end position="1814"/>
    </location>
</feature>
<feature type="compositionally biased region" description="Basic and acidic residues" evidence="6">
    <location>
        <begin position="147"/>
        <end position="158"/>
    </location>
</feature>
<feature type="compositionally biased region" description="Low complexity" evidence="6">
    <location>
        <begin position="308"/>
        <end position="320"/>
    </location>
</feature>
<dbReference type="STRING" id="2094558.A0A314UQ29"/>
<evidence type="ECO:0000256" key="4">
    <source>
        <dbReference type="ARBA" id="ARBA00023117"/>
    </source>
</evidence>
<dbReference type="FunFam" id="3.40.50.10810:FF:000017">
    <property type="entry name" value="ATP-dependent helicase BRM"/>
    <property type="match status" value="1"/>
</dbReference>
<comment type="subcellular location">
    <subcellularLocation>
        <location evidence="1">Nucleus</location>
    </subcellularLocation>
</comment>
<dbReference type="CDD" id="cd18793">
    <property type="entry name" value="SF2_C_SNF"/>
    <property type="match status" value="1"/>
</dbReference>
<feature type="compositionally biased region" description="Basic and acidic residues" evidence="6">
    <location>
        <begin position="1989"/>
        <end position="2003"/>
    </location>
</feature>
<feature type="compositionally biased region" description="Polar residues" evidence="6">
    <location>
        <begin position="1705"/>
        <end position="1714"/>
    </location>
</feature>
<dbReference type="Gene3D" id="3.40.50.300">
    <property type="entry name" value="P-loop containing nucleotide triphosphate hydrolases"/>
    <property type="match status" value="1"/>
</dbReference>
<dbReference type="PANTHER" id="PTHR10799">
    <property type="entry name" value="SNF2/RAD54 HELICASE FAMILY"/>
    <property type="match status" value="1"/>
</dbReference>
<dbReference type="PROSITE" id="PS51666">
    <property type="entry name" value="QLQ"/>
    <property type="match status" value="1"/>
</dbReference>
<feature type="compositionally biased region" description="Polar residues" evidence="6">
    <location>
        <begin position="525"/>
        <end position="535"/>
    </location>
</feature>
<dbReference type="EMBL" id="PJQY01003278">
    <property type="protein sequence ID" value="PQM38772.1"/>
    <property type="molecule type" value="Genomic_DNA"/>
</dbReference>
<feature type="region of interest" description="Disordered" evidence="6">
    <location>
        <begin position="589"/>
        <end position="614"/>
    </location>
</feature>
<dbReference type="GO" id="GO:0048731">
    <property type="term" value="P:system development"/>
    <property type="evidence" value="ECO:0007669"/>
    <property type="project" value="UniProtKB-ARBA"/>
</dbReference>
<dbReference type="InterPro" id="IPR027417">
    <property type="entry name" value="P-loop_NTPase"/>
</dbReference>
<dbReference type="FunFam" id="1.20.920.10:FF:000038">
    <property type="entry name" value="Brahma1"/>
    <property type="match status" value="1"/>
</dbReference>
<feature type="compositionally biased region" description="Polar residues" evidence="6">
    <location>
        <begin position="348"/>
        <end position="365"/>
    </location>
</feature>
<feature type="compositionally biased region" description="Low complexity" evidence="6">
    <location>
        <begin position="133"/>
        <end position="146"/>
    </location>
</feature>
<keyword evidence="4" id="KW-0103">Bromodomain</keyword>
<dbReference type="Gene3D" id="1.20.920.10">
    <property type="entry name" value="Bromodomain-like"/>
    <property type="match status" value="1"/>
</dbReference>
<dbReference type="InterPro" id="IPR014001">
    <property type="entry name" value="Helicase_ATP-bd"/>
</dbReference>
<comment type="caution">
    <text evidence="10">The sequence shown here is derived from an EMBL/GenBank/DDBJ whole genome shotgun (WGS) entry which is preliminary data.</text>
</comment>
<feature type="compositionally biased region" description="Polar residues" evidence="6">
    <location>
        <begin position="249"/>
        <end position="275"/>
    </location>
</feature>
<keyword evidence="5" id="KW-0539">Nucleus</keyword>
<evidence type="ECO:0000256" key="1">
    <source>
        <dbReference type="ARBA" id="ARBA00004123"/>
    </source>
</evidence>
<evidence type="ECO:0000259" key="7">
    <source>
        <dbReference type="PROSITE" id="PS51192"/>
    </source>
</evidence>
<dbReference type="InterPro" id="IPR014978">
    <property type="entry name" value="Gln-Leu-Gln_QLQ"/>
</dbReference>
<feature type="compositionally biased region" description="Polar residues" evidence="6">
    <location>
        <begin position="2065"/>
        <end position="2095"/>
    </location>
</feature>
<dbReference type="OrthoDB" id="6017at2759"/>
<evidence type="ECO:0000256" key="5">
    <source>
        <dbReference type="ARBA" id="ARBA00023242"/>
    </source>
</evidence>
<dbReference type="Pfam" id="PF08880">
    <property type="entry name" value="QLQ"/>
    <property type="match status" value="1"/>
</dbReference>
<sequence length="2120" mass="237834">MQSLQQQQFLRKPEGNEALLAYQAAGLQGVLGGSNFVSSPGSSQMPQQSRKFIDLAQQHGSQDGQNRSQGVDQQVLNPVHQAYLHYAFQAAQQKSGLAMQSQQQAKMGLLGPPSGKDQDMRLGNMKMQELMSMQAANQAQASSSKNSTEHFTRGEKQMDQAQPPSDQRSESKPSAQQSGIGQFMPGNMLRPMLAPQAQQNTQNAPNNQIALAAQLQAFALEHNIDLSQPGNANLMAQLIPLLQSRMAAQQKANESNMGVQSSPVPVSKQQVTSPPVASESSPHANSSSDVSGQSSSAKAKQTVAPSPFGSGSNTSIFNNSNSIPVKQFAVHGRENQMPPRQSVPIGNGMTSIHPTQSSANTSQGVDHSFHGKSPLSNPETLQMQYQKQLSRSSPQAVVPSDGASSNHIQAQGGPATQMPQQRLGFTKQQLHVLKAQILAFRRLKKGEGTLPQELLRAIAPPPLDLQLQQQLLPGGGNIQDRSSGKVIEDHVRHMESNEKDSQAVASINAQNVPKEEAFTGDEKATVSTVHVQGTPTALKEPTPVVSSGKEEQHSTLSSVKLDHEVERSIQKAPVRSEFPVDRGKSVASQVAVSDATQAKKPAQASTVPQPKDVSSARKYHGPLFDFPFFTRKHDSFGSGVMVNNNNTNSNNNNLTLAYDVKDLLFEEGVEVLNKREQRILRRLVARLRDEIDQQQQEIMAMPDRPYRKFVRLCERQRMELARQVQASQKAMREKQLKSIFQWRKKLLEAHWAIRDARTARNRGVAKYHERMLREFSKRKDDDRSKRMEALKNNDVESGEICVLSSFLSQTEEYLHKLGSKITAAKNQQEVEEAANAAAASARVQGLSEEEVRAAAACAGEEVLIRNRFIEMNAPRDSSSVNKYYSLAHAVNERVIRQPSMLRTGNLRDYQLVGLQWMLSLYNNKLNGILADEMGLGKTVQVMALIAYLMEFKGNYGPHLIIVPNAVLVNWKSELHTWLPSVSCIYYVGGKDQRSKLFSQEVCALKFNVLVTTYEFIMYDRSKLSKIDWKYIIIDEAQRMKDRESVLARDLDRYRCQRRLLLTGTPLQNDLKELWSLLNLLLPEVFDNRKAFHDWFSKPFQKEAPTPNAEDDWLETEKKVIIIHRLHQILEPFMLRRRVEDVEGALPPKISIVLRCRMSAIQSAVYDWIKSTGTIRVDPEEEKLRVQKNPLYQPKVYKTLNNRCMELRKTCNHPLLNYPYFNDFSKDFLIRSCGKLWILDRILIKLQRTGHRVLLFSTMTKLLDILEEYLQWRRLVYRRIDGTTSLEDRESAIVDFNSPDSDCFIFLLSIRAAGRGLNLQSADTVVIYDPDPNPKNEEQAVARAHRIGQKREVKVIYMEAVVDKISSHQKEDELRSGGTVDSEDDLAGKDRYIGSIESLIRNNIQQYKIDMADEVINAGRFDQRTTHEERRMTLETLLHDEERYQETLHDVPSLQEVNRMIARSEEEVELFDQMDEELDWIEEMTKYNQVPKWLRTGTREVNAVIASLSKRPSKNTLLGGNIGLETSEMGSDSSPKTERKRGGPRGKSIPAIRKEGEVGELEDDEYSGAVEATPIIKEQVEEDGPECDVGYDYPQASERVRNNHMLEEAGSSGSSSDSRRLMQTVSPVSSQKFGSLSAIDGRPGSVSKRLPDDVEEGEIVVSGEFLIWTTNNLEVGIMTVMKIKRKRSLRVRPRHTMERPEEKSGSETPSLQRGDSSLLPFQADHKSQTQSRADSEIKTYGDPHALKHDQSDSSSKTRRSLPARRVGNASKLHASPKSGRSNSVPDPAEDAAEHHRENWDGKVGSTSGTPVYGTKMPDIIQRRCKNVISKLQRRIDKEGPQIVPLLTDLWKRIENAGYASGSGNNFIDLRKIDQRIERLEYNGVMELVFDVQSMLKSAMQFYGFSHEVRTEARKVHDLFFDILKIAFADTDFREARSALSFTSPVSTTNAPSPRPVTVGQSKRHKLINEVEPDLGPQQKPQQRTPIFSSEDTRMRSHMPHKESRLGSGSGNSREHYQQDDSPQLAHPGDLVICKKKRKDREKSVVKPRTGSAGPVSPPSMGRSIRSPGSNSVPKERLTQQASQGWTNQPAQPSNKAAGSVGWANPVKRLRTDAGKRRPSHL</sequence>
<dbReference type="InterPro" id="IPR001650">
    <property type="entry name" value="Helicase_C-like"/>
</dbReference>
<dbReference type="GO" id="GO:0006355">
    <property type="term" value="P:regulation of DNA-templated transcription"/>
    <property type="evidence" value="ECO:0007669"/>
    <property type="project" value="InterPro"/>
</dbReference>
<dbReference type="InterPro" id="IPR036427">
    <property type="entry name" value="Bromodomain-like_sf"/>
</dbReference>
<feature type="region of interest" description="Disordered" evidence="6">
    <location>
        <begin position="1516"/>
        <end position="1555"/>
    </location>
</feature>
<keyword evidence="3" id="KW-0804">Transcription</keyword>
<feature type="compositionally biased region" description="Basic and acidic residues" evidence="6">
    <location>
        <begin position="1741"/>
        <end position="1750"/>
    </location>
</feature>
<feature type="compositionally biased region" description="Basic and acidic residues" evidence="6">
    <location>
        <begin position="1694"/>
        <end position="1704"/>
    </location>
</feature>
<feature type="compositionally biased region" description="Polar residues" evidence="6">
    <location>
        <begin position="374"/>
        <end position="395"/>
    </location>
</feature>
<proteinExistence type="predicted"/>
<feature type="domain" description="Helicase C-terminal" evidence="8">
    <location>
        <begin position="1237"/>
        <end position="1414"/>
    </location>
</feature>
<dbReference type="GO" id="GO:0005634">
    <property type="term" value="C:nucleus"/>
    <property type="evidence" value="ECO:0007669"/>
    <property type="project" value="UniProtKB-SubCell"/>
</dbReference>
<feature type="domain" description="QLQ" evidence="9">
    <location>
        <begin position="424"/>
        <end position="460"/>
    </location>
</feature>
<keyword evidence="10" id="KW-0067">ATP-binding</keyword>
<dbReference type="InterPro" id="IPR001487">
    <property type="entry name" value="Bromodomain"/>
</dbReference>
<feature type="region of interest" description="Disordered" evidence="6">
    <location>
        <begin position="1606"/>
        <end position="1649"/>
    </location>
</feature>
<name>A0A314UQ29_PRUYE</name>
<dbReference type="PROSITE" id="PS51192">
    <property type="entry name" value="HELICASE_ATP_BIND_1"/>
    <property type="match status" value="1"/>
</dbReference>
<gene>
    <name evidence="10" type="ORF">Pyn_34457</name>
</gene>
<dbReference type="GO" id="GO:0005524">
    <property type="term" value="F:ATP binding"/>
    <property type="evidence" value="ECO:0007669"/>
    <property type="project" value="InterPro"/>
</dbReference>
<dbReference type="PROSITE" id="PS51194">
    <property type="entry name" value="HELICASE_CTER"/>
    <property type="match status" value="1"/>
</dbReference>
<dbReference type="SMART" id="SM00297">
    <property type="entry name" value="BROMO"/>
    <property type="match status" value="1"/>
</dbReference>
<keyword evidence="3" id="KW-0805">Transcription regulation</keyword>
<evidence type="ECO:0000259" key="9">
    <source>
        <dbReference type="PROSITE" id="PS51666"/>
    </source>
</evidence>
<evidence type="ECO:0000256" key="2">
    <source>
        <dbReference type="ARBA" id="ARBA00022801"/>
    </source>
</evidence>
<feature type="compositionally biased region" description="Low complexity" evidence="6">
    <location>
        <begin position="278"/>
        <end position="296"/>
    </location>
</feature>
<dbReference type="SMART" id="SM00951">
    <property type="entry name" value="QLQ"/>
    <property type="match status" value="1"/>
</dbReference>
<feature type="compositionally biased region" description="Polar residues" evidence="6">
    <location>
        <begin position="159"/>
        <end position="180"/>
    </location>
</feature>
<dbReference type="Proteomes" id="UP000250321">
    <property type="component" value="Unassembled WGS sequence"/>
</dbReference>
<evidence type="ECO:0000259" key="8">
    <source>
        <dbReference type="PROSITE" id="PS51194"/>
    </source>
</evidence>
<feature type="compositionally biased region" description="Basic and acidic residues" evidence="6">
    <location>
        <begin position="1790"/>
        <end position="1799"/>
    </location>
</feature>
<feature type="compositionally biased region" description="Polar residues" evidence="6">
    <location>
        <begin position="1977"/>
        <end position="1988"/>
    </location>
</feature>
<dbReference type="Pfam" id="PF00271">
    <property type="entry name" value="Helicase_C"/>
    <property type="match status" value="1"/>
</dbReference>
<feature type="region of interest" description="Disordered" evidence="6">
    <location>
        <begin position="133"/>
        <end position="188"/>
    </location>
</feature>
<reference evidence="10 11" key="1">
    <citation type="submission" date="2018-02" db="EMBL/GenBank/DDBJ databases">
        <title>Draft genome of wild Prunus yedoensis var. nudiflora.</title>
        <authorList>
            <person name="Baek S."/>
            <person name="Kim J.-H."/>
            <person name="Choi K."/>
            <person name="Kim G.-B."/>
            <person name="Cho A."/>
            <person name="Jang H."/>
            <person name="Shin C.-H."/>
            <person name="Yu H.-J."/>
            <person name="Mun J.-H."/>
        </authorList>
    </citation>
    <scope>NUCLEOTIDE SEQUENCE [LARGE SCALE GENOMIC DNA]</scope>
    <source>
        <strain evidence="11">cv. Jeju island</strain>
        <tissue evidence="10">Leaf</tissue>
    </source>
</reference>
<feature type="region of interest" description="Disordered" evidence="6">
    <location>
        <begin position="332"/>
        <end position="418"/>
    </location>
</feature>
<dbReference type="InterPro" id="IPR000330">
    <property type="entry name" value="SNF2_N"/>
</dbReference>
<keyword evidence="2" id="KW-0378">Hydrolase</keyword>
<dbReference type="InterPro" id="IPR038718">
    <property type="entry name" value="SNF2-like_sf"/>
</dbReference>
<keyword evidence="10" id="KW-0347">Helicase</keyword>
<accession>A0A314UQ29</accession>
<keyword evidence="11" id="KW-1185">Reference proteome</keyword>
<feature type="compositionally biased region" description="Polar residues" evidence="6">
    <location>
        <begin position="1620"/>
        <end position="1633"/>
    </location>
</feature>
<dbReference type="Pfam" id="PF00176">
    <property type="entry name" value="SNF2-rel_dom"/>
    <property type="match status" value="1"/>
</dbReference>
<feature type="region of interest" description="Disordered" evidence="6">
    <location>
        <begin position="249"/>
        <end position="320"/>
    </location>
</feature>
<dbReference type="Gene3D" id="1.20.5.170">
    <property type="match status" value="1"/>
</dbReference>
<protein>
    <submittedName>
        <fullName evidence="10">ATP-dependent helicase BRM</fullName>
    </submittedName>
</protein>
<dbReference type="GO" id="GO:0004386">
    <property type="term" value="F:helicase activity"/>
    <property type="evidence" value="ECO:0007669"/>
    <property type="project" value="UniProtKB-KW"/>
</dbReference>
<dbReference type="SUPFAM" id="SSF52540">
    <property type="entry name" value="P-loop containing nucleoside triphosphate hydrolases"/>
    <property type="match status" value="2"/>
</dbReference>
<evidence type="ECO:0000256" key="6">
    <source>
        <dbReference type="SAM" id="MobiDB-lite"/>
    </source>
</evidence>
<feature type="compositionally biased region" description="Polar residues" evidence="6">
    <location>
        <begin position="1940"/>
        <end position="1950"/>
    </location>
</feature>
<dbReference type="FunFam" id="3.40.50.300:FF:000762">
    <property type="entry name" value="ATP-dependent helicase BRM"/>
    <property type="match status" value="1"/>
</dbReference>
<evidence type="ECO:0000313" key="11">
    <source>
        <dbReference type="Proteomes" id="UP000250321"/>
    </source>
</evidence>
<dbReference type="SMART" id="SM00487">
    <property type="entry name" value="DEXDc"/>
    <property type="match status" value="1"/>
</dbReference>
<keyword evidence="10" id="KW-0547">Nucleotide-binding</keyword>
<dbReference type="SMART" id="SM00490">
    <property type="entry name" value="HELICc"/>
    <property type="match status" value="1"/>
</dbReference>